<dbReference type="InterPro" id="IPR003594">
    <property type="entry name" value="HATPase_dom"/>
</dbReference>
<sequence length="740" mass="84583">MDTKWKNKVMIAAWLFLFTFGLGGVLSALTHGTDYVRNYFHTDQFESQFNHFIDQLSIYELNHIPKEEVKALMTVSEDEVTEHRYRYGNLTEQVSSIKEQYDHLIEDALTNENQAVADAYTAERDKKIEDITNNFSSDEHIREKIINEKEQRVDEYYQNLEINRANLVKMKSSFQYYLRDIESGEVFTNVTLTSDEINSVFNHKDLHFIRSYPSSKYGHLSTQGSGEAYFGYDEVIVGPSQANRSREFEGKVAVPQSIQGTSPILAEYENYKQSRLLYAIYGFTGLLALLISFFIIKKTAILRSIDYSSWKEVYARIPIDLRLLIFVIMLFVAYHLLIQIYISTDFLAGIISYISDFFIHTIITTIFVTLTFIQGVLLKAVFMDSNLLIKGWNDAIVMKGYRATQQAFANRRLGTKLIFLLAVVFGFGLAFSIIFIEPVLIIPYGVVFLFIGLPILFMLFKRIGYFNRIIENTNHIVNGRYVPDLPVKGKSVLATLASDINTLKHGVKTSQKEQAKSERLKTELITNVSHDLRTPLTSIITYTELLKSMDLSEDDRNAYIQVIDRKSKRLKVLIDDLFEASKMASGNIELVKEDIDLIQLLHQALGEYNETIDESTLQFRISTPSSPLLANVDGQKMWRVFDNLIGNIIRYSLEHTRVYISVKTINDEVVIIFKNVTKYELGDGVDELFERFKRGDASRHTDGSGLGLAIAKSIVDLHGGRLDINVDGDLFKVTVVLNVK</sequence>
<evidence type="ECO:0000256" key="11">
    <source>
        <dbReference type="ARBA" id="ARBA00022989"/>
    </source>
</evidence>
<proteinExistence type="predicted"/>
<dbReference type="CDD" id="cd00082">
    <property type="entry name" value="HisKA"/>
    <property type="match status" value="1"/>
</dbReference>
<keyword evidence="17" id="KW-1185">Reference proteome</keyword>
<comment type="subcellular location">
    <subcellularLocation>
        <location evidence="2">Cell membrane</location>
        <topology evidence="2">Multi-pass membrane protein</topology>
    </subcellularLocation>
</comment>
<organism evidence="16 17">
    <name type="scientific">Halalkalibacter alkalisediminis</name>
    <dbReference type="NCBI Taxonomy" id="935616"/>
    <lineage>
        <taxon>Bacteria</taxon>
        <taxon>Bacillati</taxon>
        <taxon>Bacillota</taxon>
        <taxon>Bacilli</taxon>
        <taxon>Bacillales</taxon>
        <taxon>Bacillaceae</taxon>
        <taxon>Halalkalibacter</taxon>
    </lineage>
</organism>
<dbReference type="Pfam" id="PF02518">
    <property type="entry name" value="HATPase_c"/>
    <property type="match status" value="1"/>
</dbReference>
<keyword evidence="7 14" id="KW-0812">Transmembrane</keyword>
<keyword evidence="12" id="KW-0902">Two-component regulatory system</keyword>
<dbReference type="SUPFAM" id="SSF47384">
    <property type="entry name" value="Homodimeric domain of signal transducing histidine kinase"/>
    <property type="match status" value="1"/>
</dbReference>
<evidence type="ECO:0000256" key="1">
    <source>
        <dbReference type="ARBA" id="ARBA00000085"/>
    </source>
</evidence>
<evidence type="ECO:0000256" key="2">
    <source>
        <dbReference type="ARBA" id="ARBA00004651"/>
    </source>
</evidence>
<keyword evidence="13 14" id="KW-0472">Membrane</keyword>
<evidence type="ECO:0000256" key="4">
    <source>
        <dbReference type="ARBA" id="ARBA00022475"/>
    </source>
</evidence>
<keyword evidence="11 14" id="KW-1133">Transmembrane helix</keyword>
<evidence type="ECO:0000256" key="7">
    <source>
        <dbReference type="ARBA" id="ARBA00022692"/>
    </source>
</evidence>
<dbReference type="Gene3D" id="3.30.565.10">
    <property type="entry name" value="Histidine kinase-like ATPase, C-terminal domain"/>
    <property type="match status" value="1"/>
</dbReference>
<dbReference type="PANTHER" id="PTHR45528">
    <property type="entry name" value="SENSOR HISTIDINE KINASE CPXA"/>
    <property type="match status" value="1"/>
</dbReference>
<keyword evidence="10" id="KW-0067">ATP-binding</keyword>
<feature type="transmembrane region" description="Helical" evidence="14">
    <location>
        <begin position="317"/>
        <end position="337"/>
    </location>
</feature>
<dbReference type="SMART" id="SM00388">
    <property type="entry name" value="HisKA"/>
    <property type="match status" value="1"/>
</dbReference>
<dbReference type="EC" id="2.7.13.3" evidence="3"/>
<evidence type="ECO:0000256" key="3">
    <source>
        <dbReference type="ARBA" id="ARBA00012438"/>
    </source>
</evidence>
<dbReference type="SMART" id="SM00387">
    <property type="entry name" value="HATPase_c"/>
    <property type="match status" value="1"/>
</dbReference>
<keyword evidence="4" id="KW-1003">Cell membrane</keyword>
<feature type="transmembrane region" description="Helical" evidence="14">
    <location>
        <begin position="441"/>
        <end position="460"/>
    </location>
</feature>
<name>A0ABV6NBS1_9BACI</name>
<evidence type="ECO:0000256" key="13">
    <source>
        <dbReference type="ARBA" id="ARBA00023136"/>
    </source>
</evidence>
<feature type="transmembrane region" description="Helical" evidence="14">
    <location>
        <begin position="357"/>
        <end position="382"/>
    </location>
</feature>
<feature type="domain" description="Histidine kinase" evidence="15">
    <location>
        <begin position="527"/>
        <end position="740"/>
    </location>
</feature>
<dbReference type="RefSeq" id="WP_273841080.1">
    <property type="nucleotide sequence ID" value="NZ_JAQQWT010000003.1"/>
</dbReference>
<gene>
    <name evidence="16" type="ORF">ACFFH4_04150</name>
</gene>
<evidence type="ECO:0000256" key="14">
    <source>
        <dbReference type="SAM" id="Phobius"/>
    </source>
</evidence>
<dbReference type="PANTHER" id="PTHR45528:SF1">
    <property type="entry name" value="SENSOR HISTIDINE KINASE CPXA"/>
    <property type="match status" value="1"/>
</dbReference>
<dbReference type="Pfam" id="PF00512">
    <property type="entry name" value="HisKA"/>
    <property type="match status" value="1"/>
</dbReference>
<keyword evidence="6" id="KW-0808">Transferase</keyword>
<accession>A0ABV6NBS1</accession>
<evidence type="ECO:0000256" key="9">
    <source>
        <dbReference type="ARBA" id="ARBA00022777"/>
    </source>
</evidence>
<feature type="transmembrane region" description="Helical" evidence="14">
    <location>
        <begin position="417"/>
        <end position="435"/>
    </location>
</feature>
<dbReference type="SUPFAM" id="SSF55874">
    <property type="entry name" value="ATPase domain of HSP90 chaperone/DNA topoisomerase II/histidine kinase"/>
    <property type="match status" value="1"/>
</dbReference>
<comment type="catalytic activity">
    <reaction evidence="1">
        <text>ATP + protein L-histidine = ADP + protein N-phospho-L-histidine.</text>
        <dbReference type="EC" id="2.7.13.3"/>
    </reaction>
</comment>
<evidence type="ECO:0000313" key="16">
    <source>
        <dbReference type="EMBL" id="MFC0558239.1"/>
    </source>
</evidence>
<feature type="transmembrane region" description="Helical" evidence="14">
    <location>
        <begin position="276"/>
        <end position="296"/>
    </location>
</feature>
<dbReference type="InterPro" id="IPR005467">
    <property type="entry name" value="His_kinase_dom"/>
</dbReference>
<comment type="caution">
    <text evidence="16">The sequence shown here is derived from an EMBL/GenBank/DDBJ whole genome shotgun (WGS) entry which is preliminary data.</text>
</comment>
<dbReference type="InterPro" id="IPR036890">
    <property type="entry name" value="HATPase_C_sf"/>
</dbReference>
<dbReference type="InterPro" id="IPR050398">
    <property type="entry name" value="HssS/ArlS-like"/>
</dbReference>
<dbReference type="Proteomes" id="UP001589833">
    <property type="component" value="Unassembled WGS sequence"/>
</dbReference>
<keyword evidence="8" id="KW-0547">Nucleotide-binding</keyword>
<protein>
    <recommendedName>
        <fullName evidence="3">histidine kinase</fullName>
        <ecNumber evidence="3">2.7.13.3</ecNumber>
    </recommendedName>
</protein>
<dbReference type="InterPro" id="IPR004358">
    <property type="entry name" value="Sig_transdc_His_kin-like_C"/>
</dbReference>
<evidence type="ECO:0000256" key="6">
    <source>
        <dbReference type="ARBA" id="ARBA00022679"/>
    </source>
</evidence>
<dbReference type="GO" id="GO:0016301">
    <property type="term" value="F:kinase activity"/>
    <property type="evidence" value="ECO:0007669"/>
    <property type="project" value="UniProtKB-KW"/>
</dbReference>
<dbReference type="Gene3D" id="1.10.287.130">
    <property type="match status" value="1"/>
</dbReference>
<evidence type="ECO:0000256" key="10">
    <source>
        <dbReference type="ARBA" id="ARBA00022840"/>
    </source>
</evidence>
<evidence type="ECO:0000256" key="5">
    <source>
        <dbReference type="ARBA" id="ARBA00022553"/>
    </source>
</evidence>
<dbReference type="InterPro" id="IPR036097">
    <property type="entry name" value="HisK_dim/P_sf"/>
</dbReference>
<dbReference type="InterPro" id="IPR003661">
    <property type="entry name" value="HisK_dim/P_dom"/>
</dbReference>
<evidence type="ECO:0000259" key="15">
    <source>
        <dbReference type="PROSITE" id="PS50109"/>
    </source>
</evidence>
<dbReference type="PROSITE" id="PS50109">
    <property type="entry name" value="HIS_KIN"/>
    <property type="match status" value="1"/>
</dbReference>
<keyword evidence="9 16" id="KW-0418">Kinase</keyword>
<dbReference type="PRINTS" id="PR00344">
    <property type="entry name" value="BCTRLSENSOR"/>
</dbReference>
<evidence type="ECO:0000256" key="12">
    <source>
        <dbReference type="ARBA" id="ARBA00023012"/>
    </source>
</evidence>
<dbReference type="EMBL" id="JBHLTR010000004">
    <property type="protein sequence ID" value="MFC0558239.1"/>
    <property type="molecule type" value="Genomic_DNA"/>
</dbReference>
<evidence type="ECO:0000313" key="17">
    <source>
        <dbReference type="Proteomes" id="UP001589833"/>
    </source>
</evidence>
<keyword evidence="5" id="KW-0597">Phosphoprotein</keyword>
<reference evidence="16 17" key="1">
    <citation type="submission" date="2024-09" db="EMBL/GenBank/DDBJ databases">
        <authorList>
            <person name="Sun Q."/>
            <person name="Mori K."/>
        </authorList>
    </citation>
    <scope>NUCLEOTIDE SEQUENCE [LARGE SCALE GENOMIC DNA]</scope>
    <source>
        <strain evidence="16 17">NCAIM B.02301</strain>
    </source>
</reference>
<evidence type="ECO:0000256" key="8">
    <source>
        <dbReference type="ARBA" id="ARBA00022741"/>
    </source>
</evidence>